<comment type="similarity">
    <text evidence="5">In the N-terminal section; belongs to the enoyl-CoA hydratase/isomerase family.</text>
</comment>
<evidence type="ECO:0000256" key="15">
    <source>
        <dbReference type="ARBA" id="ARBA00023027"/>
    </source>
</evidence>
<dbReference type="EC" id="1.1.1.211" evidence="36"/>
<comment type="catalytic activity">
    <reaction evidence="23">
        <text>(3S)-hydroxydecanoyl-CoA + NAD(+) = 3-oxodecanoyl-CoA + NADH + H(+)</text>
        <dbReference type="Rhea" id="RHEA:31187"/>
        <dbReference type="ChEBI" id="CHEBI:15378"/>
        <dbReference type="ChEBI" id="CHEBI:57540"/>
        <dbReference type="ChEBI" id="CHEBI:57945"/>
        <dbReference type="ChEBI" id="CHEBI:62548"/>
        <dbReference type="ChEBI" id="CHEBI:62616"/>
    </reaction>
    <physiologicalReaction direction="left-to-right" evidence="23">
        <dbReference type="Rhea" id="RHEA:31188"/>
    </physiologicalReaction>
</comment>
<evidence type="ECO:0000256" key="4">
    <source>
        <dbReference type="ARBA" id="ARBA00007005"/>
    </source>
</evidence>
<dbReference type="Pfam" id="PF00378">
    <property type="entry name" value="ECH_1"/>
    <property type="match status" value="1"/>
</dbReference>
<evidence type="ECO:0000256" key="9">
    <source>
        <dbReference type="ARBA" id="ARBA00022679"/>
    </source>
</evidence>
<keyword evidence="16" id="KW-0443">Lipid metabolism</keyword>
<comment type="catalytic activity">
    <reaction evidence="28">
        <text>(3S)-hydroxyoctanoyl-CoA = (2E)-octenoyl-CoA + H2O</text>
        <dbReference type="Rhea" id="RHEA:31199"/>
        <dbReference type="ChEBI" id="CHEBI:15377"/>
        <dbReference type="ChEBI" id="CHEBI:62242"/>
        <dbReference type="ChEBI" id="CHEBI:62617"/>
    </reaction>
    <physiologicalReaction direction="right-to-left" evidence="28">
        <dbReference type="Rhea" id="RHEA:31201"/>
    </physiologicalReaction>
</comment>
<keyword evidence="44" id="KW-1185">Reference proteome</keyword>
<dbReference type="AlphaFoldDB" id="A0A1I8A0K9"/>
<evidence type="ECO:0000313" key="45">
    <source>
        <dbReference type="WBParaSite" id="L893_g31373.t1"/>
    </source>
</evidence>
<comment type="catalytic activity">
    <reaction evidence="26">
        <text>a long-chain (3S)-3-hydroxy fatty acyl-CoA + NAD(+) = a long-chain 3-oxo-fatty acyl-CoA + NADH + H(+)</text>
        <dbReference type="Rhea" id="RHEA:52656"/>
        <dbReference type="ChEBI" id="CHEBI:15378"/>
        <dbReference type="ChEBI" id="CHEBI:57540"/>
        <dbReference type="ChEBI" id="CHEBI:57945"/>
        <dbReference type="ChEBI" id="CHEBI:136757"/>
        <dbReference type="ChEBI" id="CHEBI:136758"/>
        <dbReference type="EC" id="1.1.1.211"/>
    </reaction>
    <physiologicalReaction direction="left-to-right" evidence="26">
        <dbReference type="Rhea" id="RHEA:52657"/>
    </physiologicalReaction>
</comment>
<reference evidence="45" key="1">
    <citation type="submission" date="2016-11" db="UniProtKB">
        <authorList>
            <consortium name="WormBaseParasite"/>
        </authorList>
    </citation>
    <scope>IDENTIFICATION</scope>
</reference>
<comment type="catalytic activity">
    <reaction evidence="34">
        <text>1'-[1,2-di-(9Z,12Z-octadecadienoyl)-sn-glycero-3-phospho]-3'-[1-(9Z,12Z-octadecadienoyl)-sn-glycero-3-phospho]-glycerol + hexadecanoyl-CoA = 1'-[1,2-di-(9Z,12Z-octadecadienoyl)-sn-glycero-3-phospho]-3'-[1-(9Z,12Z-octadecadienoyl)-2-hexadecanoyl-sn-glycero-3-phospho]-glycerol + CoA</text>
        <dbReference type="Rhea" id="RHEA:43680"/>
        <dbReference type="ChEBI" id="CHEBI:57287"/>
        <dbReference type="ChEBI" id="CHEBI:57379"/>
        <dbReference type="ChEBI" id="CHEBI:83580"/>
        <dbReference type="ChEBI" id="CHEBI:83583"/>
    </reaction>
    <physiologicalReaction direction="left-to-right" evidence="34">
        <dbReference type="Rhea" id="RHEA:43681"/>
    </physiologicalReaction>
</comment>
<proteinExistence type="inferred from homology"/>
<dbReference type="InterPro" id="IPR036291">
    <property type="entry name" value="NAD(P)-bd_dom_sf"/>
</dbReference>
<dbReference type="SUPFAM" id="SSF52096">
    <property type="entry name" value="ClpP/crotonase"/>
    <property type="match status" value="1"/>
</dbReference>
<evidence type="ECO:0000256" key="40">
    <source>
        <dbReference type="PIRSR" id="PIRSR612803-1"/>
    </source>
</evidence>
<evidence type="ECO:0000256" key="29">
    <source>
        <dbReference type="ARBA" id="ARBA00052224"/>
    </source>
</evidence>
<dbReference type="InterPro" id="IPR050136">
    <property type="entry name" value="FA_oxidation_alpha_subunit"/>
</dbReference>
<keyword evidence="7" id="KW-0488">Methylation</keyword>
<evidence type="ECO:0000256" key="24">
    <source>
        <dbReference type="ARBA" id="ARBA00049556"/>
    </source>
</evidence>
<dbReference type="GO" id="GO:0005743">
    <property type="term" value="C:mitochondrial inner membrane"/>
    <property type="evidence" value="ECO:0007669"/>
    <property type="project" value="UniProtKB-SubCell"/>
</dbReference>
<evidence type="ECO:0000256" key="38">
    <source>
        <dbReference type="ARBA" id="ARBA00077617"/>
    </source>
</evidence>
<dbReference type="InterPro" id="IPR029045">
    <property type="entry name" value="ClpP/crotonase-like_dom_sf"/>
</dbReference>
<dbReference type="FunFam" id="1.10.1040.50:FF:000002">
    <property type="entry name" value="Trifunctional enzyme subunit alpha, mitochondrial"/>
    <property type="match status" value="1"/>
</dbReference>
<comment type="catalytic activity">
    <reaction evidence="33">
        <text>(3S)-3-hydroxydodecanoyl-CoA + NAD(+) = 3-oxododecanoyl-CoA + NADH + H(+)</text>
        <dbReference type="Rhea" id="RHEA:31179"/>
        <dbReference type="ChEBI" id="CHEBI:15378"/>
        <dbReference type="ChEBI" id="CHEBI:57540"/>
        <dbReference type="ChEBI" id="CHEBI:57945"/>
        <dbReference type="ChEBI" id="CHEBI:62558"/>
        <dbReference type="ChEBI" id="CHEBI:62615"/>
    </reaction>
    <physiologicalReaction direction="left-to-right" evidence="33">
        <dbReference type="Rhea" id="RHEA:31180"/>
    </physiologicalReaction>
</comment>
<evidence type="ECO:0000256" key="16">
    <source>
        <dbReference type="ARBA" id="ARBA00023098"/>
    </source>
</evidence>
<dbReference type="InterPro" id="IPR001753">
    <property type="entry name" value="Enoyl-CoA_hydra/iso"/>
</dbReference>
<evidence type="ECO:0000313" key="44">
    <source>
        <dbReference type="Proteomes" id="UP000095287"/>
    </source>
</evidence>
<evidence type="ECO:0000256" key="28">
    <source>
        <dbReference type="ARBA" id="ARBA00051877"/>
    </source>
</evidence>
<evidence type="ECO:0000256" key="11">
    <source>
        <dbReference type="ARBA" id="ARBA00022832"/>
    </source>
</evidence>
<evidence type="ECO:0000256" key="23">
    <source>
        <dbReference type="ARBA" id="ARBA00048361"/>
    </source>
</evidence>
<comment type="catalytic activity">
    <reaction evidence="24">
        <text>a (3S)-3-hydroxyacyl-CoA + NAD(+) = a 3-oxoacyl-CoA + NADH + H(+)</text>
        <dbReference type="Rhea" id="RHEA:22432"/>
        <dbReference type="ChEBI" id="CHEBI:15378"/>
        <dbReference type="ChEBI" id="CHEBI:57318"/>
        <dbReference type="ChEBI" id="CHEBI:57540"/>
        <dbReference type="ChEBI" id="CHEBI:57945"/>
        <dbReference type="ChEBI" id="CHEBI:90726"/>
        <dbReference type="EC" id="1.1.1.35"/>
    </reaction>
</comment>
<evidence type="ECO:0000256" key="21">
    <source>
        <dbReference type="ARBA" id="ARBA00035854"/>
    </source>
</evidence>
<organism evidence="44 45">
    <name type="scientific">Steinernema glaseri</name>
    <dbReference type="NCBI Taxonomy" id="37863"/>
    <lineage>
        <taxon>Eukaryota</taxon>
        <taxon>Metazoa</taxon>
        <taxon>Ecdysozoa</taxon>
        <taxon>Nematoda</taxon>
        <taxon>Chromadorea</taxon>
        <taxon>Rhabditida</taxon>
        <taxon>Tylenchina</taxon>
        <taxon>Panagrolaimomorpha</taxon>
        <taxon>Strongyloidoidea</taxon>
        <taxon>Steinernematidae</taxon>
        <taxon>Steinernema</taxon>
    </lineage>
</organism>
<evidence type="ECO:0000256" key="39">
    <source>
        <dbReference type="ARBA" id="ARBA00083277"/>
    </source>
</evidence>
<comment type="subunit">
    <text evidence="35">Heterotetramer of 2 alpha/HADHA and 2 beta/HADHB subunits; forms the mitochondrial trifunctional enzyme. Also purified as higher order heterooligomers including a 4 alpha/HADHA and 4 beta/HADHB heterooligomer which physiological significance remains unclear. The mitochondrial trifunctional enzyme interacts with MTLN.</text>
</comment>
<evidence type="ECO:0000256" key="26">
    <source>
        <dbReference type="ARBA" id="ARBA00050446"/>
    </source>
</evidence>
<evidence type="ECO:0000256" key="7">
    <source>
        <dbReference type="ARBA" id="ARBA00022481"/>
    </source>
</evidence>
<dbReference type="GO" id="GO:0016740">
    <property type="term" value="F:transferase activity"/>
    <property type="evidence" value="ECO:0007669"/>
    <property type="project" value="UniProtKB-KW"/>
</dbReference>
<feature type="domain" description="3-hydroxyacyl-CoA dehydrogenase C-terminal" evidence="42">
    <location>
        <begin position="671"/>
        <end position="754"/>
    </location>
</feature>
<comment type="catalytic activity">
    <reaction evidence="30">
        <text>(3S)-3-hydroxydodecanoyl-CoA = (2E)-dodecenoyl-CoA + H2O</text>
        <dbReference type="Rhea" id="RHEA:31075"/>
        <dbReference type="ChEBI" id="CHEBI:15377"/>
        <dbReference type="ChEBI" id="CHEBI:57330"/>
        <dbReference type="ChEBI" id="CHEBI:62558"/>
    </reaction>
    <physiologicalReaction direction="right-to-left" evidence="30">
        <dbReference type="Rhea" id="RHEA:31077"/>
    </physiologicalReaction>
</comment>
<keyword evidence="20" id="KW-0511">Multifunctional enzyme</keyword>
<dbReference type="Pfam" id="PF02737">
    <property type="entry name" value="3HCDH_N"/>
    <property type="match status" value="1"/>
</dbReference>
<dbReference type="InterPro" id="IPR008927">
    <property type="entry name" value="6-PGluconate_DH-like_C_sf"/>
</dbReference>
<keyword evidence="10" id="KW-0999">Mitochondrion inner membrane</keyword>
<evidence type="ECO:0000259" key="42">
    <source>
        <dbReference type="Pfam" id="PF00725"/>
    </source>
</evidence>
<evidence type="ECO:0000256" key="14">
    <source>
        <dbReference type="ARBA" id="ARBA00023002"/>
    </source>
</evidence>
<evidence type="ECO:0000256" key="30">
    <source>
        <dbReference type="ARBA" id="ARBA00052711"/>
    </source>
</evidence>
<dbReference type="GO" id="GO:0016509">
    <property type="term" value="F:long-chain (3S)-3-hydroxyacyl-CoA dehydrogenase (NAD+) activity"/>
    <property type="evidence" value="ECO:0007669"/>
    <property type="project" value="UniProtKB-EC"/>
</dbReference>
<dbReference type="FunFam" id="3.40.50.720:FF:000009">
    <property type="entry name" value="Fatty oxidation complex, alpha subunit"/>
    <property type="match status" value="1"/>
</dbReference>
<comment type="similarity">
    <text evidence="4">In the central section; belongs to the 3-hydroxyacyl-CoA dehydrogenase family.</text>
</comment>
<dbReference type="GO" id="GO:0006635">
    <property type="term" value="P:fatty acid beta-oxidation"/>
    <property type="evidence" value="ECO:0007669"/>
    <property type="project" value="UniProtKB-UniPathway"/>
</dbReference>
<evidence type="ECO:0000256" key="34">
    <source>
        <dbReference type="ARBA" id="ARBA00052989"/>
    </source>
</evidence>
<keyword evidence="18" id="KW-0472">Membrane</keyword>
<comment type="pathway">
    <text evidence="3">Lipid metabolism; fatty acid beta-oxidation.</text>
</comment>
<dbReference type="EC" id="4.2.1.17" evidence="6"/>
<keyword evidence="9" id="KW-0808">Transferase</keyword>
<evidence type="ECO:0000256" key="10">
    <source>
        <dbReference type="ARBA" id="ARBA00022792"/>
    </source>
</evidence>
<dbReference type="SUPFAM" id="SSF51735">
    <property type="entry name" value="NAD(P)-binding Rossmann-fold domains"/>
    <property type="match status" value="1"/>
</dbReference>
<evidence type="ECO:0000256" key="6">
    <source>
        <dbReference type="ARBA" id="ARBA00012076"/>
    </source>
</evidence>
<keyword evidence="13" id="KW-0007">Acetylation</keyword>
<feature type="site" description="Important for long-chain enoyl-CoA hydratase activity" evidence="41">
    <location>
        <position position="167"/>
    </location>
</feature>
<dbReference type="GO" id="GO:0004300">
    <property type="term" value="F:enoyl-CoA hydratase activity"/>
    <property type="evidence" value="ECO:0007669"/>
    <property type="project" value="UniProtKB-EC"/>
</dbReference>
<feature type="site" description="Important for hydroxyacyl-coenzyme A dehydrogenase activity" evidence="41">
    <location>
        <position position="492"/>
    </location>
</feature>
<name>A0A1I8A0K9_9BILA</name>
<feature type="site" description="Important for long-chain enoyl-CoA hydratase activity" evidence="41">
    <location>
        <position position="145"/>
    </location>
</feature>
<evidence type="ECO:0000256" key="37">
    <source>
        <dbReference type="ARBA" id="ARBA00068347"/>
    </source>
</evidence>
<evidence type="ECO:0000259" key="43">
    <source>
        <dbReference type="Pfam" id="PF02737"/>
    </source>
</evidence>
<keyword evidence="17" id="KW-0496">Mitochondrion</keyword>
<dbReference type="PANTHER" id="PTHR43612">
    <property type="entry name" value="TRIFUNCTIONAL ENZYME SUBUNIT ALPHA"/>
    <property type="match status" value="1"/>
</dbReference>
<dbReference type="GO" id="GO:0070403">
    <property type="term" value="F:NAD+ binding"/>
    <property type="evidence" value="ECO:0007669"/>
    <property type="project" value="InterPro"/>
</dbReference>
<protein>
    <recommendedName>
        <fullName evidence="37">Trifunctional enzyme subunit alpha, mitochondrial</fullName>
        <ecNumber evidence="36">1.1.1.211</ecNumber>
        <ecNumber evidence="6">4.2.1.17</ecNumber>
    </recommendedName>
    <alternativeName>
        <fullName evidence="38">Monolysocardiolipin acyltransferase</fullName>
    </alternativeName>
    <alternativeName>
        <fullName evidence="39">TP-alpha</fullName>
    </alternativeName>
</protein>
<evidence type="ECO:0000256" key="19">
    <source>
        <dbReference type="ARBA" id="ARBA00023239"/>
    </source>
</evidence>
<comment type="catalytic activity">
    <reaction evidence="27">
        <text>a 4-saturated-(3S)-3-hydroxyacyl-CoA = a (3E)-enoyl-CoA + H2O</text>
        <dbReference type="Rhea" id="RHEA:20724"/>
        <dbReference type="ChEBI" id="CHEBI:15377"/>
        <dbReference type="ChEBI" id="CHEBI:58521"/>
        <dbReference type="ChEBI" id="CHEBI:137480"/>
        <dbReference type="EC" id="4.2.1.17"/>
    </reaction>
    <physiologicalReaction direction="right-to-left" evidence="27">
        <dbReference type="Rhea" id="RHEA:20726"/>
    </physiologicalReaction>
</comment>
<dbReference type="InterPro" id="IPR006108">
    <property type="entry name" value="3HC_DH_C"/>
</dbReference>
<accession>A0A1I8A0K9</accession>
<evidence type="ECO:0000256" key="5">
    <source>
        <dbReference type="ARBA" id="ARBA00008750"/>
    </source>
</evidence>
<keyword evidence="19" id="KW-0456">Lyase</keyword>
<evidence type="ECO:0000256" key="2">
    <source>
        <dbReference type="ARBA" id="ARBA00004273"/>
    </source>
</evidence>
<dbReference type="GO" id="GO:0016507">
    <property type="term" value="C:mitochondrial fatty acid beta-oxidation multienzyme complex"/>
    <property type="evidence" value="ECO:0007669"/>
    <property type="project" value="InterPro"/>
</dbReference>
<dbReference type="SUPFAM" id="SSF48179">
    <property type="entry name" value="6-phosphogluconate dehydrogenase C-terminal domain-like"/>
    <property type="match status" value="2"/>
</dbReference>
<evidence type="ECO:0000256" key="12">
    <source>
        <dbReference type="ARBA" id="ARBA00022946"/>
    </source>
</evidence>
<feature type="domain" description="3-hydroxyacyl-CoA dehydrogenase C-terminal" evidence="42">
    <location>
        <begin position="538"/>
        <end position="633"/>
    </location>
</feature>
<evidence type="ECO:0000256" key="8">
    <source>
        <dbReference type="ARBA" id="ARBA00022553"/>
    </source>
</evidence>
<dbReference type="UniPathway" id="UPA00659"/>
<evidence type="ECO:0000256" key="32">
    <source>
        <dbReference type="ARBA" id="ARBA00052860"/>
    </source>
</evidence>
<evidence type="ECO:0000256" key="35">
    <source>
        <dbReference type="ARBA" id="ARBA00062153"/>
    </source>
</evidence>
<comment type="catalytic activity">
    <reaction evidence="21">
        <text>a (3S)-3-hydroxyacyl-CoA = a (2E)-enoyl-CoA + H2O</text>
        <dbReference type="Rhea" id="RHEA:16105"/>
        <dbReference type="ChEBI" id="CHEBI:15377"/>
        <dbReference type="ChEBI" id="CHEBI:57318"/>
        <dbReference type="ChEBI" id="CHEBI:58856"/>
        <dbReference type="EC" id="4.2.1.17"/>
    </reaction>
    <physiologicalReaction direction="right-to-left" evidence="21">
        <dbReference type="Rhea" id="RHEA:16107"/>
    </physiologicalReaction>
</comment>
<dbReference type="Gene3D" id="1.10.1040.50">
    <property type="match status" value="1"/>
</dbReference>
<dbReference type="Gene3D" id="3.90.226.10">
    <property type="entry name" value="2-enoyl-CoA Hydratase, Chain A, domain 1"/>
    <property type="match status" value="1"/>
</dbReference>
<evidence type="ECO:0000256" key="36">
    <source>
        <dbReference type="ARBA" id="ARBA00066806"/>
    </source>
</evidence>
<comment type="subcellular location">
    <subcellularLocation>
        <location evidence="2">Mitochondrion inner membrane</location>
    </subcellularLocation>
</comment>
<evidence type="ECO:0000256" key="1">
    <source>
        <dbReference type="ARBA" id="ARBA00000469"/>
    </source>
</evidence>
<evidence type="ECO:0000256" key="41">
    <source>
        <dbReference type="PIRSR" id="PIRSR612803-2"/>
    </source>
</evidence>
<dbReference type="PANTHER" id="PTHR43612:SF3">
    <property type="entry name" value="TRIFUNCTIONAL ENZYME SUBUNIT ALPHA, MITOCHONDRIAL"/>
    <property type="match status" value="1"/>
</dbReference>
<feature type="active site" description="For hydroxyacyl-coenzyme A dehydrogenase activity" evidence="40">
    <location>
        <position position="504"/>
    </location>
</feature>
<evidence type="ECO:0000256" key="25">
    <source>
        <dbReference type="ARBA" id="ARBA00050222"/>
    </source>
</evidence>
<comment type="catalytic activity">
    <reaction evidence="31">
        <text>(3S)-hydroxytetradecanoyl-CoA + NAD(+) = 3-oxotetradecanoyl-CoA + NADH + H(+)</text>
        <dbReference type="Rhea" id="RHEA:31167"/>
        <dbReference type="ChEBI" id="CHEBI:15378"/>
        <dbReference type="ChEBI" id="CHEBI:57540"/>
        <dbReference type="ChEBI" id="CHEBI:57945"/>
        <dbReference type="ChEBI" id="CHEBI:62543"/>
        <dbReference type="ChEBI" id="CHEBI:62614"/>
    </reaction>
    <physiologicalReaction direction="left-to-right" evidence="31">
        <dbReference type="Rhea" id="RHEA:31168"/>
    </physiologicalReaction>
</comment>
<dbReference type="InterPro" id="IPR012803">
    <property type="entry name" value="Fa_ox_alpha_mit"/>
</dbReference>
<evidence type="ECO:0000256" key="18">
    <source>
        <dbReference type="ARBA" id="ARBA00023136"/>
    </source>
</evidence>
<dbReference type="FunFam" id="3.90.226.10:FF:000011">
    <property type="entry name" value="Fatty acid oxidation complex subunit alpha"/>
    <property type="match status" value="1"/>
</dbReference>
<keyword evidence="14" id="KW-0560">Oxidoreductase</keyword>
<feature type="domain" description="3-hydroxyacyl-CoA dehydrogenase NAD binding" evidence="43">
    <location>
        <begin position="358"/>
        <end position="536"/>
    </location>
</feature>
<comment type="catalytic activity">
    <reaction evidence="25">
        <text>1'-[1,2-di-(9Z,12Z-octadecadienoyl)-sn-glycero-3-phospho]-3'-[1-(9Z,12Z-octadecadienoyl)-sn-glycero-3-phospho]-glycerol + (9Z,12Z)-octadecadienoyl-CoA = 1',3'-bis-[1,2-di-(9Z,12Z-octadecadienoyl)-sn-glycero-3-phospho]-glycerol + CoA</text>
        <dbReference type="Rhea" id="RHEA:43672"/>
        <dbReference type="ChEBI" id="CHEBI:57287"/>
        <dbReference type="ChEBI" id="CHEBI:57383"/>
        <dbReference type="ChEBI" id="CHEBI:83580"/>
        <dbReference type="ChEBI" id="CHEBI:83581"/>
    </reaction>
    <physiologicalReaction direction="left-to-right" evidence="25">
        <dbReference type="Rhea" id="RHEA:43673"/>
    </physiologicalReaction>
</comment>
<sequence>MLSRLVHSSRATLCHTARAYSAAAAKPVASEQKKVTVSVQDDVAIIRINDPTSKVNTLGKALSDDLKRAFDQIEKDDAVKSVVLISGKPDCFVAGADISMLEATKSAQEASELSRSAQLEFERIEKSSKPVVAAIMGSCMGGGLELALACRYRIAVNDSKTQLALPEVMLGLLPGAGGTQRLPKLVAVPTALDMMLTGKTLRASKAKSAGLVDQVVQPLGIGLKSPADNTLGYLETVAIQTAKNISSGALKVERTRPLLERVTNYFMRRRPVLDGVVLKMARDKVMKQTQGNYPAPLEILDVIKTGLITGGKAGYEAEAKAFGKLTQTNQSKALIGLFHGSTECKKNKYGAARPTKNLGVIGAGLMGAGIANVSIDKGINTVLIDMNQEGLARGQNQIVTQMNGAVKRKKYLGADRDRFLSKLHPTTDYSALKNADVVIEAVFEDMPLKHKIIKQLESVVPEHCIIASNTSALPIAEIASVSSRPERIIGMHYFSPVDKMQLLEIIVTDKTSKETLAAAAKLGLDQKKLVVVVKDCPGFFVVRCLGPMMSEVVRLLQEGVEPNKLDSLTKAYGFPVGAATLADEVGLDVAQHVATFLGQALGPRVHGGSAELLSELVNAGHKGRKTSSGIYVYGAGKKGKKTVNEAAAKIIAKHRITAPASVTSTEDQQLRVVSRFVNEAAICLQEEVISSPSDGDIASVFGVGFPPFWGGPFRFVDLYGAEKLVKAMDRFANAYKQEQFAPCQLLQDHAKSGKKFYPKN</sequence>
<dbReference type="CDD" id="cd06558">
    <property type="entry name" value="crotonase-like"/>
    <property type="match status" value="1"/>
</dbReference>
<dbReference type="InterPro" id="IPR006176">
    <property type="entry name" value="3-OHacyl-CoA_DH_NAD-bd"/>
</dbReference>
<dbReference type="Proteomes" id="UP000095287">
    <property type="component" value="Unplaced"/>
</dbReference>
<evidence type="ECO:0000256" key="17">
    <source>
        <dbReference type="ARBA" id="ARBA00023128"/>
    </source>
</evidence>
<comment type="catalytic activity">
    <reaction evidence="22">
        <text>(3S)-hydroxyhexadecanoyl-CoA + NAD(+) = 3-oxohexadecanoyl-CoA + NADH + H(+)</text>
        <dbReference type="Rhea" id="RHEA:31159"/>
        <dbReference type="ChEBI" id="CHEBI:15378"/>
        <dbReference type="ChEBI" id="CHEBI:57349"/>
        <dbReference type="ChEBI" id="CHEBI:57540"/>
        <dbReference type="ChEBI" id="CHEBI:57945"/>
        <dbReference type="ChEBI" id="CHEBI:62613"/>
    </reaction>
    <physiologicalReaction direction="left-to-right" evidence="22">
        <dbReference type="Rhea" id="RHEA:31160"/>
    </physiologicalReaction>
</comment>
<comment type="catalytic activity">
    <reaction evidence="32">
        <text>1'-[1,2-di-(9Z,12Z-octadecadienoyl)-sn-glycero-3-phospho]-3'-[1-(9Z,12Z-octadecadienoyl)-sn-glycero-3-phospho]-glycerol + (9Z)-octadecenoyl-CoA = 1'-[1,2-di-(9Z,12Z-octadecadienoyl)-sn-glycero-3-phospho]-3'-[1-(9Z,12Z-octadecadienoyl)-2-(9Z-octadecenoyl)-sn-glycero-3-phospho]-glycerol + CoA</text>
        <dbReference type="Rhea" id="RHEA:43676"/>
        <dbReference type="ChEBI" id="CHEBI:57287"/>
        <dbReference type="ChEBI" id="CHEBI:57387"/>
        <dbReference type="ChEBI" id="CHEBI:83580"/>
        <dbReference type="ChEBI" id="CHEBI:83582"/>
    </reaction>
    <physiologicalReaction direction="left-to-right" evidence="32">
        <dbReference type="Rhea" id="RHEA:43677"/>
    </physiologicalReaction>
</comment>
<evidence type="ECO:0000256" key="13">
    <source>
        <dbReference type="ARBA" id="ARBA00022990"/>
    </source>
</evidence>
<keyword evidence="15" id="KW-0520">NAD</keyword>
<evidence type="ECO:0000256" key="27">
    <source>
        <dbReference type="ARBA" id="ARBA00051215"/>
    </source>
</evidence>
<keyword evidence="8" id="KW-0597">Phosphoprotein</keyword>
<dbReference type="Pfam" id="PF00725">
    <property type="entry name" value="3HCDH"/>
    <property type="match status" value="2"/>
</dbReference>
<dbReference type="Gene3D" id="3.40.50.720">
    <property type="entry name" value="NAD(P)-binding Rossmann-like Domain"/>
    <property type="match status" value="1"/>
</dbReference>
<keyword evidence="12" id="KW-0809">Transit peptide</keyword>
<evidence type="ECO:0000256" key="3">
    <source>
        <dbReference type="ARBA" id="ARBA00005005"/>
    </source>
</evidence>
<evidence type="ECO:0000256" key="20">
    <source>
        <dbReference type="ARBA" id="ARBA00023268"/>
    </source>
</evidence>
<evidence type="ECO:0000256" key="22">
    <source>
        <dbReference type="ARBA" id="ARBA00047613"/>
    </source>
</evidence>
<evidence type="ECO:0000256" key="33">
    <source>
        <dbReference type="ARBA" id="ARBA00052945"/>
    </source>
</evidence>
<evidence type="ECO:0000256" key="31">
    <source>
        <dbReference type="ARBA" id="ARBA00052834"/>
    </source>
</evidence>
<keyword evidence="11" id="KW-0276">Fatty acid metabolism</keyword>
<comment type="catalytic activity">
    <reaction evidence="1">
        <text>(3S)-hydroxyhexadecanoyl-CoA = (2E)-hexadecenoyl-CoA + H2O</text>
        <dbReference type="Rhea" id="RHEA:31163"/>
        <dbReference type="ChEBI" id="CHEBI:15377"/>
        <dbReference type="ChEBI" id="CHEBI:61526"/>
        <dbReference type="ChEBI" id="CHEBI:62613"/>
    </reaction>
    <physiologicalReaction direction="right-to-left" evidence="1">
        <dbReference type="Rhea" id="RHEA:31165"/>
    </physiologicalReaction>
</comment>
<comment type="catalytic activity">
    <reaction evidence="29">
        <text>(3S)-hydroxyoctanoyl-CoA + NAD(+) = 3-oxooctanoyl-CoA + NADH + H(+)</text>
        <dbReference type="Rhea" id="RHEA:31195"/>
        <dbReference type="ChEBI" id="CHEBI:15378"/>
        <dbReference type="ChEBI" id="CHEBI:57540"/>
        <dbReference type="ChEBI" id="CHEBI:57945"/>
        <dbReference type="ChEBI" id="CHEBI:62617"/>
        <dbReference type="ChEBI" id="CHEBI:62619"/>
    </reaction>
    <physiologicalReaction direction="left-to-right" evidence="29">
        <dbReference type="Rhea" id="RHEA:31196"/>
    </physiologicalReaction>
</comment>
<dbReference type="WBParaSite" id="L893_g31373.t1">
    <property type="protein sequence ID" value="L893_g31373.t1"/>
    <property type="gene ID" value="L893_g31373"/>
</dbReference>
<dbReference type="NCBIfam" id="TIGR02441">
    <property type="entry name" value="fa_ox_alpha_mit"/>
    <property type="match status" value="1"/>
</dbReference>